<evidence type="ECO:0000313" key="1">
    <source>
        <dbReference type="EMBL" id="PWT39191.1"/>
    </source>
</evidence>
<name>A0A855XA98_LIMRT</name>
<organism evidence="1 2">
    <name type="scientific">Limosilactobacillus reuteri</name>
    <name type="common">Lactobacillus reuteri</name>
    <dbReference type="NCBI Taxonomy" id="1598"/>
    <lineage>
        <taxon>Bacteria</taxon>
        <taxon>Bacillati</taxon>
        <taxon>Bacillota</taxon>
        <taxon>Bacilli</taxon>
        <taxon>Lactobacillales</taxon>
        <taxon>Lactobacillaceae</taxon>
        <taxon>Limosilactobacillus</taxon>
    </lineage>
</organism>
<dbReference type="Proteomes" id="UP000245980">
    <property type="component" value="Unassembled WGS sequence"/>
</dbReference>
<dbReference type="EMBL" id="QGHT01000101">
    <property type="protein sequence ID" value="PWT39191.1"/>
    <property type="molecule type" value="Genomic_DNA"/>
</dbReference>
<proteinExistence type="predicted"/>
<evidence type="ECO:0000313" key="2">
    <source>
        <dbReference type="Proteomes" id="UP000245980"/>
    </source>
</evidence>
<accession>A0A855XA98</accession>
<protein>
    <recommendedName>
        <fullName evidence="3">Zinc-ribbon domain-containing protein</fullName>
    </recommendedName>
</protein>
<reference evidence="1 2" key="1">
    <citation type="journal article" date="2018" name="Front. Microbiol.">
        <title>Comparative Genomics of the Herbivore Gut Symbiont Lactobacillus reuteri Reveals Genetic Diversity and Lifestyle Adaptation.</title>
        <authorList>
            <person name="Zhao J."/>
        </authorList>
    </citation>
    <scope>NUCLEOTIDE SEQUENCE [LARGE SCALE GENOMIC DNA]</scope>
    <source>
        <strain evidence="1 2">LR10</strain>
    </source>
</reference>
<comment type="caution">
    <text evidence="1">The sequence shown here is derived from an EMBL/GenBank/DDBJ whole genome shotgun (WGS) entry which is preliminary data.</text>
</comment>
<dbReference type="AlphaFoldDB" id="A0A855XA98"/>
<gene>
    <name evidence="1" type="ORF">DKZ22_11570</name>
</gene>
<sequence>MGKKLTVEDIKKYVQKKFNGQVKLLNTHIRNGRRYVWIKCIYCGHEWERSYNHLRRNSRKLCPNCHFGEDEHSYHRGTLDELRNKCKDRGIEYSIPDQEYINSFTKIRVSCLEHGEFLISPCNLLAGKGCAKCRDIRQSERQRKNIDSVVSSITIVGKGEYEWFWGEYHNQKSKLYFRHKCGTIFAMSYLQFTHKDSRERIKCPVCRNTNSNGERIIFIAPQFFFCEFIYQVSFNTKPLAGFINAMD</sequence>
<dbReference type="RefSeq" id="WP_109937405.1">
    <property type="nucleotide sequence ID" value="NZ_QGHP01000053.1"/>
</dbReference>
<evidence type="ECO:0008006" key="3">
    <source>
        <dbReference type="Google" id="ProtNLM"/>
    </source>
</evidence>